<evidence type="ECO:0000256" key="2">
    <source>
        <dbReference type="ARBA" id="ARBA00022723"/>
    </source>
</evidence>
<dbReference type="GO" id="GO:0004497">
    <property type="term" value="F:monooxygenase activity"/>
    <property type="evidence" value="ECO:0007669"/>
    <property type="project" value="UniProtKB-KW"/>
</dbReference>
<dbReference type="Gramene" id="Kaladp0066s0037.1.v1.1">
    <property type="protein sequence ID" value="Kaladp0066s0037.1.v1.1"/>
    <property type="gene ID" value="Kaladp0066s0037.v1.1"/>
</dbReference>
<keyword evidence="5" id="KW-0560">Oxidoreductase</keyword>
<dbReference type="PRINTS" id="PR00385">
    <property type="entry name" value="P450"/>
</dbReference>
<protein>
    <recommendedName>
        <fullName evidence="9">Cytochrome P450</fullName>
    </recommendedName>
</protein>
<dbReference type="PROSITE" id="PS00086">
    <property type="entry name" value="CYTOCHROME_P450"/>
    <property type="match status" value="1"/>
</dbReference>
<dbReference type="EnsemblPlants" id="Kaladp0066s0037.1.v1.1">
    <property type="protein sequence ID" value="Kaladp0066s0037.1.v1.1"/>
    <property type="gene ID" value="Kaladp0066s0037.v1.1"/>
</dbReference>
<dbReference type="PANTHER" id="PTHR47955">
    <property type="entry name" value="CYTOCHROME P450 FAMILY 71 PROTEIN"/>
    <property type="match status" value="1"/>
</dbReference>
<evidence type="ECO:0000256" key="6">
    <source>
        <dbReference type="SAM" id="Phobius"/>
    </source>
</evidence>
<dbReference type="GO" id="GO:0005506">
    <property type="term" value="F:iron ion binding"/>
    <property type="evidence" value="ECO:0007669"/>
    <property type="project" value="InterPro"/>
</dbReference>
<dbReference type="SUPFAM" id="SSF48264">
    <property type="entry name" value="Cytochrome P450"/>
    <property type="match status" value="1"/>
</dbReference>
<dbReference type="CDD" id="cd11072">
    <property type="entry name" value="CYP71-like"/>
    <property type="match status" value="1"/>
</dbReference>
<keyword evidence="8" id="KW-1185">Reference proteome</keyword>
<dbReference type="Gene3D" id="1.10.630.10">
    <property type="entry name" value="Cytochrome P450"/>
    <property type="match status" value="1"/>
</dbReference>
<reference evidence="7" key="1">
    <citation type="submission" date="2021-01" db="UniProtKB">
        <authorList>
            <consortium name="EnsemblPlants"/>
        </authorList>
    </citation>
    <scope>IDENTIFICATION</scope>
</reference>
<feature type="binding site" description="axial binding residue" evidence="4">
    <location>
        <position position="453"/>
    </location>
    <ligand>
        <name>heme</name>
        <dbReference type="ChEBI" id="CHEBI:30413"/>
    </ligand>
    <ligandPart>
        <name>Fe</name>
        <dbReference type="ChEBI" id="CHEBI:18248"/>
    </ligandPart>
</feature>
<evidence type="ECO:0008006" key="9">
    <source>
        <dbReference type="Google" id="ProtNLM"/>
    </source>
</evidence>
<dbReference type="Proteomes" id="UP000594263">
    <property type="component" value="Unplaced"/>
</dbReference>
<keyword evidence="2 4" id="KW-0479">Metal-binding</keyword>
<dbReference type="OMA" id="AFCVGDM"/>
<evidence type="ECO:0000256" key="1">
    <source>
        <dbReference type="ARBA" id="ARBA00010617"/>
    </source>
</evidence>
<evidence type="ECO:0000313" key="7">
    <source>
        <dbReference type="EnsemblPlants" id="Kaladp0066s0037.1.v1.1"/>
    </source>
</evidence>
<comment type="similarity">
    <text evidence="1 5">Belongs to the cytochrome P450 family.</text>
</comment>
<keyword evidence="6" id="KW-0812">Transmembrane</keyword>
<keyword evidence="6" id="KW-0472">Membrane</keyword>
<dbReference type="GO" id="GO:0016705">
    <property type="term" value="F:oxidoreductase activity, acting on paired donors, with incorporation or reduction of molecular oxygen"/>
    <property type="evidence" value="ECO:0007669"/>
    <property type="project" value="InterPro"/>
</dbReference>
<dbReference type="InterPro" id="IPR036396">
    <property type="entry name" value="Cyt_P450_sf"/>
</dbReference>
<evidence type="ECO:0000256" key="3">
    <source>
        <dbReference type="ARBA" id="ARBA00023004"/>
    </source>
</evidence>
<feature type="transmembrane region" description="Helical" evidence="6">
    <location>
        <begin position="12"/>
        <end position="33"/>
    </location>
</feature>
<keyword evidence="3 4" id="KW-0408">Iron</keyword>
<name>A0A7N1A251_KALFE</name>
<dbReference type="PANTHER" id="PTHR47955:SF18">
    <property type="entry name" value="CYTOCHROME P450 71A1-LIKE"/>
    <property type="match status" value="1"/>
</dbReference>
<dbReference type="PRINTS" id="PR00463">
    <property type="entry name" value="EP450I"/>
</dbReference>
<dbReference type="InterPro" id="IPR002401">
    <property type="entry name" value="Cyt_P450_E_grp-I"/>
</dbReference>
<evidence type="ECO:0000313" key="8">
    <source>
        <dbReference type="Proteomes" id="UP000594263"/>
    </source>
</evidence>
<dbReference type="InterPro" id="IPR017972">
    <property type="entry name" value="Cyt_P450_CS"/>
</dbReference>
<dbReference type="GO" id="GO:0020037">
    <property type="term" value="F:heme binding"/>
    <property type="evidence" value="ECO:0007669"/>
    <property type="project" value="InterPro"/>
</dbReference>
<sequence length="517" mass="58414">MAASIIGSLWTVVINPTTPVCALLLFFSLVLFFRLGRRRRPGGSLPPSPRGLPLIGNLHQVTATPHKGLHALSLKYGPLLFMRFGAFPHFVISSGELVREVVKTHDAIFTYRTTTKASRMFFPEGEDLLSSPENNFWRLTRKLCVNELLSNKMVKSFQFIREEEVGRLVKTIGSSCINSIGSEIDLSKLFVKLSGSVVSRAVLGLKSAEEEGGRETVHIITDLFSFEDYIPTLSWLDHLTGLNRKLKKTSRDLNELLDRVIDDHERFNNGGEEDDDSQNDRKCFIRVILDLQKKDMMGSELTRGNIRSILLDMFIAGIGSTASTKEWIMAELVRNPRIMKKVKEEVRSVVGEKSKIHEYDIDQMKYLKCVIKETLRLHGPTLTLREASATASIGGFMLPDKARVLINMWTIHRDPTTWERPLEFLPERFLGTSYNFIGQDQVYFPFGLGRRVCPGVQFAMSEVEYALSNLLCWFDWELPKGMAPEDLDMRCTSSIGVHKVVPLRLVPVSVKASATQS</sequence>
<organism evidence="7 8">
    <name type="scientific">Kalanchoe fedtschenkoi</name>
    <name type="common">Lavender scallops</name>
    <name type="synonym">South American air plant</name>
    <dbReference type="NCBI Taxonomy" id="63787"/>
    <lineage>
        <taxon>Eukaryota</taxon>
        <taxon>Viridiplantae</taxon>
        <taxon>Streptophyta</taxon>
        <taxon>Embryophyta</taxon>
        <taxon>Tracheophyta</taxon>
        <taxon>Spermatophyta</taxon>
        <taxon>Magnoliopsida</taxon>
        <taxon>eudicotyledons</taxon>
        <taxon>Gunneridae</taxon>
        <taxon>Pentapetalae</taxon>
        <taxon>Saxifragales</taxon>
        <taxon>Crassulaceae</taxon>
        <taxon>Kalanchoe</taxon>
    </lineage>
</organism>
<dbReference type="Pfam" id="PF00067">
    <property type="entry name" value="p450"/>
    <property type="match status" value="1"/>
</dbReference>
<proteinExistence type="inferred from homology"/>
<comment type="cofactor">
    <cofactor evidence="4">
        <name>heme</name>
        <dbReference type="ChEBI" id="CHEBI:30413"/>
    </cofactor>
</comment>
<evidence type="ECO:0000256" key="5">
    <source>
        <dbReference type="RuleBase" id="RU000461"/>
    </source>
</evidence>
<keyword evidence="5" id="KW-0503">Monooxygenase</keyword>
<evidence type="ECO:0000256" key="4">
    <source>
        <dbReference type="PIRSR" id="PIRSR602401-1"/>
    </source>
</evidence>
<dbReference type="InterPro" id="IPR001128">
    <property type="entry name" value="Cyt_P450"/>
</dbReference>
<keyword evidence="6" id="KW-1133">Transmembrane helix</keyword>
<keyword evidence="4 5" id="KW-0349">Heme</keyword>
<accession>A0A7N1A251</accession>
<dbReference type="AlphaFoldDB" id="A0A7N1A251"/>